<dbReference type="EMBL" id="CP022989">
    <property type="protein sequence ID" value="ASV96840.1"/>
    <property type="molecule type" value="Genomic_DNA"/>
</dbReference>
<dbReference type="SUPFAM" id="SSF55729">
    <property type="entry name" value="Acyl-CoA N-acyltransferases (Nat)"/>
    <property type="match status" value="1"/>
</dbReference>
<dbReference type="PANTHER" id="PTHR43451:SF1">
    <property type="entry name" value="ACETYLTRANSFERASE"/>
    <property type="match status" value="1"/>
</dbReference>
<dbReference type="InterPro" id="IPR052564">
    <property type="entry name" value="N-acetyltrans/Recomb-assoc"/>
</dbReference>
<feature type="domain" description="N-acetyltransferase" evidence="1">
    <location>
        <begin position="1"/>
        <end position="154"/>
    </location>
</feature>
<dbReference type="GO" id="GO:0016747">
    <property type="term" value="F:acyltransferase activity, transferring groups other than amino-acyl groups"/>
    <property type="evidence" value="ECO:0007669"/>
    <property type="project" value="InterPro"/>
</dbReference>
<keyword evidence="3" id="KW-1185">Reference proteome</keyword>
<gene>
    <name evidence="2" type="ORF">CJU94_00820</name>
</gene>
<keyword evidence="2" id="KW-0808">Transferase</keyword>
<evidence type="ECO:0000259" key="1">
    <source>
        <dbReference type="PROSITE" id="PS51186"/>
    </source>
</evidence>
<dbReference type="Proteomes" id="UP000215158">
    <property type="component" value="Chromosome 1"/>
</dbReference>
<sequence length="158" mass="17977">MHVRKFRIGDEAALFKVYFSAIHQVASRDYSQEQIEAWAPVDLDFGIWEGRMRGIDPFVVEADGLLVGYADLQENGYIDHFFVSGDYPRQGTGRLLMETIHESARSRGIETLTSDVSRTAQPFFEHFGFEVIEQRSPRIRGVVVPNALMRKPLSARGE</sequence>
<dbReference type="KEGG" id="parb:CJU94_00820"/>
<accession>A0A248VD93</accession>
<dbReference type="AlphaFoldDB" id="A0A248VD93"/>
<dbReference type="CDD" id="cd04301">
    <property type="entry name" value="NAT_SF"/>
    <property type="match status" value="1"/>
</dbReference>
<evidence type="ECO:0000313" key="2">
    <source>
        <dbReference type="EMBL" id="ASV96840.1"/>
    </source>
</evidence>
<proteinExistence type="predicted"/>
<dbReference type="RefSeq" id="WP_095417146.1">
    <property type="nucleotide sequence ID" value="NZ_CP022989.1"/>
</dbReference>
<dbReference type="InterPro" id="IPR000182">
    <property type="entry name" value="GNAT_dom"/>
</dbReference>
<evidence type="ECO:0000313" key="3">
    <source>
        <dbReference type="Proteomes" id="UP000215158"/>
    </source>
</evidence>
<dbReference type="PROSITE" id="PS51186">
    <property type="entry name" value="GNAT"/>
    <property type="match status" value="1"/>
</dbReference>
<dbReference type="OrthoDB" id="5355033at2"/>
<dbReference type="Gene3D" id="3.40.630.30">
    <property type="match status" value="1"/>
</dbReference>
<name>A0A248VD93_9BURK</name>
<reference evidence="2 3" key="1">
    <citation type="submission" date="2017-08" db="EMBL/GenBank/DDBJ databases">
        <title>Identification and genetic characteristics of simultaneous BTEX- and naphthalene-degrading Paraburkholderia sp. BN5 isolated from petroleum-contaminated soil.</title>
        <authorList>
            <person name="Lee Y."/>
            <person name="Jeon C.O."/>
        </authorList>
    </citation>
    <scope>NUCLEOTIDE SEQUENCE [LARGE SCALE GENOMIC DNA]</scope>
    <source>
        <strain evidence="2 3">BN5</strain>
    </source>
</reference>
<dbReference type="PANTHER" id="PTHR43451">
    <property type="entry name" value="ACETYLTRANSFERASE (GNAT) FAMILY PROTEIN"/>
    <property type="match status" value="1"/>
</dbReference>
<dbReference type="Pfam" id="PF13673">
    <property type="entry name" value="Acetyltransf_10"/>
    <property type="match status" value="1"/>
</dbReference>
<protein>
    <submittedName>
        <fullName evidence="2">GNAT family N-acetyltransferase</fullName>
    </submittedName>
</protein>
<organism evidence="2 3">
    <name type="scientific">Paraburkholderia aromaticivorans</name>
    <dbReference type="NCBI Taxonomy" id="2026199"/>
    <lineage>
        <taxon>Bacteria</taxon>
        <taxon>Pseudomonadati</taxon>
        <taxon>Pseudomonadota</taxon>
        <taxon>Betaproteobacteria</taxon>
        <taxon>Burkholderiales</taxon>
        <taxon>Burkholderiaceae</taxon>
        <taxon>Paraburkholderia</taxon>
    </lineage>
</organism>
<dbReference type="InterPro" id="IPR016181">
    <property type="entry name" value="Acyl_CoA_acyltransferase"/>
</dbReference>